<evidence type="ECO:0000313" key="2">
    <source>
        <dbReference type="EMBL" id="KAK3869042.1"/>
    </source>
</evidence>
<feature type="compositionally biased region" description="Low complexity" evidence="1">
    <location>
        <begin position="90"/>
        <end position="101"/>
    </location>
</feature>
<organism evidence="2 3">
    <name type="scientific">Petrolisthes cinctipes</name>
    <name type="common">Flat porcelain crab</name>
    <dbReference type="NCBI Taxonomy" id="88211"/>
    <lineage>
        <taxon>Eukaryota</taxon>
        <taxon>Metazoa</taxon>
        <taxon>Ecdysozoa</taxon>
        <taxon>Arthropoda</taxon>
        <taxon>Crustacea</taxon>
        <taxon>Multicrustacea</taxon>
        <taxon>Malacostraca</taxon>
        <taxon>Eumalacostraca</taxon>
        <taxon>Eucarida</taxon>
        <taxon>Decapoda</taxon>
        <taxon>Pleocyemata</taxon>
        <taxon>Anomura</taxon>
        <taxon>Galatheoidea</taxon>
        <taxon>Porcellanidae</taxon>
        <taxon>Petrolisthes</taxon>
    </lineage>
</organism>
<dbReference type="AlphaFoldDB" id="A0AAE1F9I3"/>
<accession>A0AAE1F9I3</accession>
<proteinExistence type="predicted"/>
<reference evidence="2" key="1">
    <citation type="submission" date="2023-10" db="EMBL/GenBank/DDBJ databases">
        <title>Genome assemblies of two species of porcelain crab, Petrolisthes cinctipes and Petrolisthes manimaculis (Anomura: Porcellanidae).</title>
        <authorList>
            <person name="Angst P."/>
        </authorList>
    </citation>
    <scope>NUCLEOTIDE SEQUENCE</scope>
    <source>
        <strain evidence="2">PB745_01</strain>
        <tissue evidence="2">Gill</tissue>
    </source>
</reference>
<comment type="caution">
    <text evidence="2">The sequence shown here is derived from an EMBL/GenBank/DDBJ whole genome shotgun (WGS) entry which is preliminary data.</text>
</comment>
<feature type="region of interest" description="Disordered" evidence="1">
    <location>
        <begin position="75"/>
        <end position="116"/>
    </location>
</feature>
<name>A0AAE1F9I3_PETCI</name>
<gene>
    <name evidence="2" type="ORF">Pcinc_025617</name>
</gene>
<dbReference type="EMBL" id="JAWQEG010002900">
    <property type="protein sequence ID" value="KAK3869042.1"/>
    <property type="molecule type" value="Genomic_DNA"/>
</dbReference>
<dbReference type="Proteomes" id="UP001286313">
    <property type="component" value="Unassembled WGS sequence"/>
</dbReference>
<protein>
    <submittedName>
        <fullName evidence="2">Uncharacterized protein</fullName>
    </submittedName>
</protein>
<sequence>MHLSLISPTIKVPIPTPTPVPIIIPSTITIPSSLSPSPSPTTPTPVPIPPPSTTTIHPCSFPTLTTTFYPSPTTLYPSPPAPSIQPQPHHPLSIPTSTLHPSPSPPPSIYPHQHPTLPLPSPSFPSSLSHLCNIFRARYHGSVSCYLTIWRGEGACGWSMLRAHRERHDRDSHPKLTPTLHPVARLSISTHIYRNKEINK</sequence>
<evidence type="ECO:0000256" key="1">
    <source>
        <dbReference type="SAM" id="MobiDB-lite"/>
    </source>
</evidence>
<evidence type="ECO:0000313" key="3">
    <source>
        <dbReference type="Proteomes" id="UP001286313"/>
    </source>
</evidence>
<keyword evidence="3" id="KW-1185">Reference proteome</keyword>
<feature type="compositionally biased region" description="Pro residues" evidence="1">
    <location>
        <begin position="77"/>
        <end position="89"/>
    </location>
</feature>